<organism evidence="3 4">
    <name type="scientific">Butyrivibrio hungatei DSM 14810</name>
    <dbReference type="NCBI Taxonomy" id="1121132"/>
    <lineage>
        <taxon>Bacteria</taxon>
        <taxon>Bacillati</taxon>
        <taxon>Bacillota</taxon>
        <taxon>Clostridia</taxon>
        <taxon>Lachnospirales</taxon>
        <taxon>Lachnospiraceae</taxon>
        <taxon>Butyrivibrio</taxon>
    </lineage>
</organism>
<dbReference type="InterPro" id="IPR000326">
    <property type="entry name" value="PAP2/HPO"/>
</dbReference>
<sequence length="216" mass="23953">MKKRNSLVQGIIYLALFVVLIILVKTVDVAAIGPENTEIGLSHINQTVHEVFGINMFWYKLTEVFGILALLVVAIFAVMGLVQLIKRKSIAKVDREILCLGGVYAVTLATYALFEKVVINYRPIIEEGAEHVEASFPSSHTMLIVTVFATLTFVIGEYVKADKLQGLIRIVSLVIVCLTIVGRLVCGVHWFTDILGGCLISLCFINLFDHFLRKAD</sequence>
<name>A0A1M7S3P6_9FIRM</name>
<feature type="domain" description="Phosphatidic acid phosphatase type 2/haloperoxidase" evidence="2">
    <location>
        <begin position="98"/>
        <end position="209"/>
    </location>
</feature>
<feature type="transmembrane region" description="Helical" evidence="1">
    <location>
        <begin position="12"/>
        <end position="32"/>
    </location>
</feature>
<evidence type="ECO:0000259" key="2">
    <source>
        <dbReference type="SMART" id="SM00014"/>
    </source>
</evidence>
<evidence type="ECO:0000313" key="4">
    <source>
        <dbReference type="Proteomes" id="UP000184097"/>
    </source>
</evidence>
<evidence type="ECO:0000256" key="1">
    <source>
        <dbReference type="SAM" id="Phobius"/>
    </source>
</evidence>
<dbReference type="RefSeq" id="WP_072701427.1">
    <property type="nucleotide sequence ID" value="NZ_FRDH01000004.1"/>
</dbReference>
<dbReference type="InterPro" id="IPR036938">
    <property type="entry name" value="PAP2/HPO_sf"/>
</dbReference>
<feature type="transmembrane region" description="Helical" evidence="1">
    <location>
        <begin position="64"/>
        <end position="85"/>
    </location>
</feature>
<dbReference type="EMBL" id="FRDH01000004">
    <property type="protein sequence ID" value="SHN53108.1"/>
    <property type="molecule type" value="Genomic_DNA"/>
</dbReference>
<dbReference type="SUPFAM" id="SSF48317">
    <property type="entry name" value="Acid phosphatase/Vanadium-dependent haloperoxidase"/>
    <property type="match status" value="1"/>
</dbReference>
<feature type="transmembrane region" description="Helical" evidence="1">
    <location>
        <begin position="190"/>
        <end position="208"/>
    </location>
</feature>
<dbReference type="Gene3D" id="1.20.144.10">
    <property type="entry name" value="Phosphatidic acid phosphatase type 2/haloperoxidase"/>
    <property type="match status" value="1"/>
</dbReference>
<feature type="transmembrane region" description="Helical" evidence="1">
    <location>
        <begin position="134"/>
        <end position="155"/>
    </location>
</feature>
<dbReference type="AlphaFoldDB" id="A0A1M7S3P6"/>
<dbReference type="Proteomes" id="UP000184097">
    <property type="component" value="Unassembled WGS sequence"/>
</dbReference>
<keyword evidence="1" id="KW-0812">Transmembrane</keyword>
<keyword evidence="1" id="KW-1133">Transmembrane helix</keyword>
<proteinExistence type="predicted"/>
<dbReference type="Pfam" id="PF01569">
    <property type="entry name" value="PAP2"/>
    <property type="match status" value="1"/>
</dbReference>
<dbReference type="SMART" id="SM00014">
    <property type="entry name" value="acidPPc"/>
    <property type="match status" value="1"/>
</dbReference>
<feature type="transmembrane region" description="Helical" evidence="1">
    <location>
        <begin position="167"/>
        <end position="184"/>
    </location>
</feature>
<accession>A0A1M7S3P6</accession>
<feature type="transmembrane region" description="Helical" evidence="1">
    <location>
        <begin position="97"/>
        <end position="114"/>
    </location>
</feature>
<keyword evidence="1" id="KW-0472">Membrane</keyword>
<protein>
    <submittedName>
        <fullName evidence="3">Undecaprenyl-diphosphatase</fullName>
    </submittedName>
</protein>
<reference evidence="3 4" key="1">
    <citation type="submission" date="2016-12" db="EMBL/GenBank/DDBJ databases">
        <authorList>
            <person name="Song W.-J."/>
            <person name="Kurnit D.M."/>
        </authorList>
    </citation>
    <scope>NUCLEOTIDE SEQUENCE [LARGE SCALE GENOMIC DNA]</scope>
    <source>
        <strain evidence="3 4">DSM 14810</strain>
    </source>
</reference>
<evidence type="ECO:0000313" key="3">
    <source>
        <dbReference type="EMBL" id="SHN53108.1"/>
    </source>
</evidence>
<gene>
    <name evidence="3" type="ORF">SAMN02745247_00902</name>
</gene>